<keyword evidence="1" id="KW-0175">Coiled coil</keyword>
<dbReference type="PANTHER" id="PTHR33055:SF13">
    <property type="entry name" value="TRANSPOSASE"/>
    <property type="match status" value="1"/>
</dbReference>
<feature type="compositionally biased region" description="Basic residues" evidence="2">
    <location>
        <begin position="377"/>
        <end position="391"/>
    </location>
</feature>
<gene>
    <name evidence="4" type="ORF">Pla22_33960</name>
</gene>
<feature type="compositionally biased region" description="Low complexity" evidence="2">
    <location>
        <begin position="392"/>
        <end position="411"/>
    </location>
</feature>
<evidence type="ECO:0000256" key="2">
    <source>
        <dbReference type="SAM" id="MobiDB-lite"/>
    </source>
</evidence>
<dbReference type="GO" id="GO:0003677">
    <property type="term" value="F:DNA binding"/>
    <property type="evidence" value="ECO:0007669"/>
    <property type="project" value="InterPro"/>
</dbReference>
<feature type="coiled-coil region" evidence="1">
    <location>
        <begin position="186"/>
        <end position="213"/>
    </location>
</feature>
<sequence>MTCAIDLGKFNSVCCFFDPATQQHQFQVIATRRSHFEHLLTTRPDIDLVVMEACGPNGWISETCRARGMKTIVFSTNDEAWCWKNTKRKTDRDDVLKLAEMSLLRRLVPVHVPKPDIREQRAFIKYRKSVDKDINRLKNSIRSLFANRGIEIDTGERAWNTGPVHINSCRKPIEDCTRDELWRGQLDMQLSRLDDVTRKLESLEAKLDEFAAEHPNIVRLMTIPGVGRKTAEAIVAAIDDPHRFKNAKHLSSYLGLTPKQHQSGEIDRNGRISKRGSKLLRTMLLQCAWCSLRYNKWSKKTYDRITGGSKTRRKKAGIALARKLGVIAWAMMRDQTNWDASKLLPQDEAKDNGKLKIKRKPPKPPGPVHSDESSGVAHRKANLTMKPKRQTRTGNRSTRTGNRRTQTVQLK</sequence>
<dbReference type="InterPro" id="IPR047650">
    <property type="entry name" value="Transpos_IS110"/>
</dbReference>
<dbReference type="InterPro" id="IPR002525">
    <property type="entry name" value="Transp_IS110-like_N"/>
</dbReference>
<dbReference type="RefSeq" id="WP_146515843.1">
    <property type="nucleotide sequence ID" value="NZ_SJPI01000002.1"/>
</dbReference>
<organism evidence="4 5">
    <name type="scientific">Rubripirellula amarantea</name>
    <dbReference type="NCBI Taxonomy" id="2527999"/>
    <lineage>
        <taxon>Bacteria</taxon>
        <taxon>Pseudomonadati</taxon>
        <taxon>Planctomycetota</taxon>
        <taxon>Planctomycetia</taxon>
        <taxon>Pirellulales</taxon>
        <taxon>Pirellulaceae</taxon>
        <taxon>Rubripirellula</taxon>
    </lineage>
</organism>
<dbReference type="Pfam" id="PF01548">
    <property type="entry name" value="DEDD_Tnp_IS110"/>
    <property type="match status" value="1"/>
</dbReference>
<feature type="compositionally biased region" description="Basic and acidic residues" evidence="2">
    <location>
        <begin position="345"/>
        <end position="354"/>
    </location>
</feature>
<dbReference type="AlphaFoldDB" id="A0A5C5WL03"/>
<dbReference type="OrthoDB" id="273556at2"/>
<evidence type="ECO:0000259" key="3">
    <source>
        <dbReference type="SMART" id="SM00278"/>
    </source>
</evidence>
<dbReference type="GO" id="GO:0004803">
    <property type="term" value="F:transposase activity"/>
    <property type="evidence" value="ECO:0007669"/>
    <property type="project" value="InterPro"/>
</dbReference>
<dbReference type="Proteomes" id="UP000316598">
    <property type="component" value="Unassembled WGS sequence"/>
</dbReference>
<reference evidence="4 5" key="1">
    <citation type="submission" date="2019-02" db="EMBL/GenBank/DDBJ databases">
        <title>Deep-cultivation of Planctomycetes and their phenomic and genomic characterization uncovers novel biology.</title>
        <authorList>
            <person name="Wiegand S."/>
            <person name="Jogler M."/>
            <person name="Boedeker C."/>
            <person name="Pinto D."/>
            <person name="Vollmers J."/>
            <person name="Rivas-Marin E."/>
            <person name="Kohn T."/>
            <person name="Peeters S.H."/>
            <person name="Heuer A."/>
            <person name="Rast P."/>
            <person name="Oberbeckmann S."/>
            <person name="Bunk B."/>
            <person name="Jeske O."/>
            <person name="Meyerdierks A."/>
            <person name="Storesund J.E."/>
            <person name="Kallscheuer N."/>
            <person name="Luecker S."/>
            <person name="Lage O.M."/>
            <person name="Pohl T."/>
            <person name="Merkel B.J."/>
            <person name="Hornburger P."/>
            <person name="Mueller R.-W."/>
            <person name="Bruemmer F."/>
            <person name="Labrenz M."/>
            <person name="Spormann A.M."/>
            <person name="Op Den Camp H."/>
            <person name="Overmann J."/>
            <person name="Amann R."/>
            <person name="Jetten M.S.M."/>
            <person name="Mascher T."/>
            <person name="Medema M.H."/>
            <person name="Devos D.P."/>
            <person name="Kaster A.-K."/>
            <person name="Ovreas L."/>
            <person name="Rohde M."/>
            <person name="Galperin M.Y."/>
            <person name="Jogler C."/>
        </authorList>
    </citation>
    <scope>NUCLEOTIDE SEQUENCE [LARGE SCALE GENOMIC DNA]</scope>
    <source>
        <strain evidence="4 5">Pla22</strain>
    </source>
</reference>
<dbReference type="EMBL" id="SJPI01000002">
    <property type="protein sequence ID" value="TWT50653.1"/>
    <property type="molecule type" value="Genomic_DNA"/>
</dbReference>
<evidence type="ECO:0000256" key="1">
    <source>
        <dbReference type="SAM" id="Coils"/>
    </source>
</evidence>
<feature type="region of interest" description="Disordered" evidence="2">
    <location>
        <begin position="341"/>
        <end position="411"/>
    </location>
</feature>
<feature type="domain" description="Helix-hairpin-helix DNA-binding motif class 1" evidence="3">
    <location>
        <begin position="218"/>
        <end position="237"/>
    </location>
</feature>
<dbReference type="PANTHER" id="PTHR33055">
    <property type="entry name" value="TRANSPOSASE FOR INSERTION SEQUENCE ELEMENT IS1111A"/>
    <property type="match status" value="1"/>
</dbReference>
<comment type="caution">
    <text evidence="4">The sequence shown here is derived from an EMBL/GenBank/DDBJ whole genome shotgun (WGS) entry which is preliminary data.</text>
</comment>
<dbReference type="InterPro" id="IPR003346">
    <property type="entry name" value="Transposase_20"/>
</dbReference>
<evidence type="ECO:0000313" key="4">
    <source>
        <dbReference type="EMBL" id="TWT50653.1"/>
    </source>
</evidence>
<dbReference type="InterPro" id="IPR003583">
    <property type="entry name" value="Hlx-hairpin-Hlx_DNA-bd_motif"/>
</dbReference>
<dbReference type="GO" id="GO:0006281">
    <property type="term" value="P:DNA repair"/>
    <property type="evidence" value="ECO:0007669"/>
    <property type="project" value="InterPro"/>
</dbReference>
<dbReference type="GO" id="GO:0006313">
    <property type="term" value="P:DNA transposition"/>
    <property type="evidence" value="ECO:0007669"/>
    <property type="project" value="InterPro"/>
</dbReference>
<dbReference type="SMART" id="SM00278">
    <property type="entry name" value="HhH1"/>
    <property type="match status" value="1"/>
</dbReference>
<accession>A0A5C5WL03</accession>
<evidence type="ECO:0000313" key="5">
    <source>
        <dbReference type="Proteomes" id="UP000316598"/>
    </source>
</evidence>
<name>A0A5C5WL03_9BACT</name>
<proteinExistence type="predicted"/>
<protein>
    <submittedName>
        <fullName evidence="4">Transposase IS116/IS110/IS902 family protein</fullName>
    </submittedName>
</protein>
<dbReference type="Pfam" id="PF02371">
    <property type="entry name" value="Transposase_20"/>
    <property type="match status" value="1"/>
</dbReference>
<dbReference type="NCBIfam" id="NF033542">
    <property type="entry name" value="transpos_IS110"/>
    <property type="match status" value="1"/>
</dbReference>
<keyword evidence="5" id="KW-1185">Reference proteome</keyword>